<dbReference type="RefSeq" id="XP_022147852.1">
    <property type="nucleotide sequence ID" value="XM_022292160.1"/>
</dbReference>
<sequence>MGEVKKSEERKCWQKCKVRWLIEGDENTKLFHGVLNSRRKRQRSNRDPWFNRGILWVTLTLSLGEVKIQLKNTEHLLRSKSNSRTLIKYYGDLQVTFLVYGRGYISRSLFNYFPCLWGRIHIKYFNKWRGCFPYLWVKSKSKSYHLSASGDSDSFSFVLWSLSLSMSEDAYQILQQVEMPPSLSTSEIKNQKSKIKITYQILQVKVTFLTYGFFVGHFPCSRVRSKSKIKTNLSSTTSEGLRLIFLCLAVFVICHFPFYGSLSLSMGEVKVQFIITCQELESRSLFMSEDIYQDHLSSHLSCLQVRSKIKNQDHLSSTTTSEGHFPYL</sequence>
<evidence type="ECO:0000313" key="3">
    <source>
        <dbReference type="RefSeq" id="XP_022147852.1"/>
    </source>
</evidence>
<keyword evidence="1" id="KW-0812">Transmembrane</keyword>
<reference evidence="3" key="1">
    <citation type="submission" date="2025-08" db="UniProtKB">
        <authorList>
            <consortium name="RefSeq"/>
        </authorList>
    </citation>
    <scope>IDENTIFICATION</scope>
    <source>
        <strain evidence="3">OHB3-1</strain>
    </source>
</reference>
<feature type="transmembrane region" description="Helical" evidence="1">
    <location>
        <begin position="201"/>
        <end position="220"/>
    </location>
</feature>
<keyword evidence="1" id="KW-1133">Transmembrane helix</keyword>
<feature type="transmembrane region" description="Helical" evidence="1">
    <location>
        <begin position="241"/>
        <end position="260"/>
    </location>
</feature>
<dbReference type="Proteomes" id="UP000504603">
    <property type="component" value="Unplaced"/>
</dbReference>
<organism evidence="2 3">
    <name type="scientific">Momordica charantia</name>
    <name type="common">Bitter gourd</name>
    <name type="synonym">Balsam pear</name>
    <dbReference type="NCBI Taxonomy" id="3673"/>
    <lineage>
        <taxon>Eukaryota</taxon>
        <taxon>Viridiplantae</taxon>
        <taxon>Streptophyta</taxon>
        <taxon>Embryophyta</taxon>
        <taxon>Tracheophyta</taxon>
        <taxon>Spermatophyta</taxon>
        <taxon>Magnoliopsida</taxon>
        <taxon>eudicotyledons</taxon>
        <taxon>Gunneridae</taxon>
        <taxon>Pentapetalae</taxon>
        <taxon>rosids</taxon>
        <taxon>fabids</taxon>
        <taxon>Cucurbitales</taxon>
        <taxon>Cucurbitaceae</taxon>
        <taxon>Momordiceae</taxon>
        <taxon>Momordica</taxon>
    </lineage>
</organism>
<keyword evidence="1" id="KW-0472">Membrane</keyword>
<accession>A0A6J1D3H5</accession>
<evidence type="ECO:0000313" key="2">
    <source>
        <dbReference type="Proteomes" id="UP000504603"/>
    </source>
</evidence>
<proteinExistence type="predicted"/>
<keyword evidence="2" id="KW-1185">Reference proteome</keyword>
<dbReference type="OrthoDB" id="1733677at2759"/>
<gene>
    <name evidence="3" type="primary">LOC111016689</name>
</gene>
<dbReference type="GeneID" id="111016689"/>
<evidence type="ECO:0000256" key="1">
    <source>
        <dbReference type="SAM" id="Phobius"/>
    </source>
</evidence>
<dbReference type="KEGG" id="mcha:111016689"/>
<name>A0A6J1D3H5_MOMCH</name>
<protein>
    <submittedName>
        <fullName evidence="3">Uncharacterized protein LOC111016689</fullName>
    </submittedName>
</protein>
<dbReference type="AlphaFoldDB" id="A0A6J1D3H5"/>